<feature type="region of interest" description="Disordered" evidence="11">
    <location>
        <begin position="417"/>
        <end position="449"/>
    </location>
</feature>
<organism evidence="13 14">
    <name type="scientific">Cymbomonas tetramitiformis</name>
    <dbReference type="NCBI Taxonomy" id="36881"/>
    <lineage>
        <taxon>Eukaryota</taxon>
        <taxon>Viridiplantae</taxon>
        <taxon>Chlorophyta</taxon>
        <taxon>Pyramimonadophyceae</taxon>
        <taxon>Pyramimonadales</taxon>
        <taxon>Pyramimonadaceae</taxon>
        <taxon>Cymbomonas</taxon>
    </lineage>
</organism>
<feature type="compositionally biased region" description="Basic and acidic residues" evidence="11">
    <location>
        <begin position="417"/>
        <end position="429"/>
    </location>
</feature>
<comment type="caution">
    <text evidence="13">The sequence shown here is derived from an EMBL/GenBank/DDBJ whole genome shotgun (WGS) entry which is preliminary data.</text>
</comment>
<keyword evidence="14" id="KW-1185">Reference proteome</keyword>
<evidence type="ECO:0000256" key="4">
    <source>
        <dbReference type="ARBA" id="ARBA00022679"/>
    </source>
</evidence>
<protein>
    <recommendedName>
        <fullName evidence="2">non-specific serine/threonine protein kinase</fullName>
        <ecNumber evidence="2">2.7.11.1</ecNumber>
    </recommendedName>
</protein>
<proteinExistence type="inferred from homology"/>
<dbReference type="FunFam" id="1.10.510.10:FF:000869">
    <property type="entry name" value="Nek protein kinase"/>
    <property type="match status" value="1"/>
</dbReference>
<dbReference type="Proteomes" id="UP001190700">
    <property type="component" value="Unassembled WGS sequence"/>
</dbReference>
<evidence type="ECO:0000256" key="7">
    <source>
        <dbReference type="ARBA" id="ARBA00022840"/>
    </source>
</evidence>
<dbReference type="CDD" id="cd08215">
    <property type="entry name" value="STKc_Nek"/>
    <property type="match status" value="1"/>
</dbReference>
<dbReference type="AlphaFoldDB" id="A0AAE0L273"/>
<evidence type="ECO:0000313" key="13">
    <source>
        <dbReference type="EMBL" id="KAK3269104.1"/>
    </source>
</evidence>
<dbReference type="EMBL" id="LGRX02011245">
    <property type="protein sequence ID" value="KAK3269104.1"/>
    <property type="molecule type" value="Genomic_DNA"/>
</dbReference>
<evidence type="ECO:0000256" key="9">
    <source>
        <dbReference type="ARBA" id="ARBA00048679"/>
    </source>
</evidence>
<dbReference type="Gene3D" id="1.10.510.10">
    <property type="entry name" value="Transferase(Phosphotransferase) domain 1"/>
    <property type="match status" value="1"/>
</dbReference>
<dbReference type="PROSITE" id="PS00108">
    <property type="entry name" value="PROTEIN_KINASE_ST"/>
    <property type="match status" value="1"/>
</dbReference>
<feature type="domain" description="Protein kinase" evidence="12">
    <location>
        <begin position="4"/>
        <end position="259"/>
    </location>
</feature>
<dbReference type="InterPro" id="IPR017441">
    <property type="entry name" value="Protein_kinase_ATP_BS"/>
</dbReference>
<keyword evidence="3" id="KW-0723">Serine/threonine-protein kinase</keyword>
<feature type="compositionally biased region" description="Polar residues" evidence="11">
    <location>
        <begin position="282"/>
        <end position="299"/>
    </location>
</feature>
<keyword evidence="4" id="KW-0808">Transferase</keyword>
<evidence type="ECO:0000256" key="11">
    <source>
        <dbReference type="SAM" id="MobiDB-lite"/>
    </source>
</evidence>
<evidence type="ECO:0000256" key="2">
    <source>
        <dbReference type="ARBA" id="ARBA00012513"/>
    </source>
</evidence>
<evidence type="ECO:0000256" key="8">
    <source>
        <dbReference type="ARBA" id="ARBA00047899"/>
    </source>
</evidence>
<feature type="region of interest" description="Disordered" evidence="11">
    <location>
        <begin position="276"/>
        <end position="311"/>
    </location>
</feature>
<dbReference type="InterPro" id="IPR008271">
    <property type="entry name" value="Ser/Thr_kinase_AS"/>
</dbReference>
<evidence type="ECO:0000256" key="10">
    <source>
        <dbReference type="PROSITE-ProRule" id="PRU10141"/>
    </source>
</evidence>
<dbReference type="InterPro" id="IPR000719">
    <property type="entry name" value="Prot_kinase_dom"/>
</dbReference>
<accession>A0AAE0L273</accession>
<evidence type="ECO:0000256" key="5">
    <source>
        <dbReference type="ARBA" id="ARBA00022741"/>
    </source>
</evidence>
<evidence type="ECO:0000256" key="3">
    <source>
        <dbReference type="ARBA" id="ARBA00022527"/>
    </source>
</evidence>
<dbReference type="InterPro" id="IPR051131">
    <property type="entry name" value="NEK_Ser/Thr_kinase_NIMA"/>
</dbReference>
<feature type="binding site" evidence="10">
    <location>
        <position position="33"/>
    </location>
    <ligand>
        <name>ATP</name>
        <dbReference type="ChEBI" id="CHEBI:30616"/>
    </ligand>
</feature>
<keyword evidence="5 10" id="KW-0547">Nucleotide-binding</keyword>
<evidence type="ECO:0000256" key="1">
    <source>
        <dbReference type="ARBA" id="ARBA00010886"/>
    </source>
</evidence>
<comment type="catalytic activity">
    <reaction evidence="8">
        <text>L-threonyl-[protein] + ATP = O-phospho-L-threonyl-[protein] + ADP + H(+)</text>
        <dbReference type="Rhea" id="RHEA:46608"/>
        <dbReference type="Rhea" id="RHEA-COMP:11060"/>
        <dbReference type="Rhea" id="RHEA-COMP:11605"/>
        <dbReference type="ChEBI" id="CHEBI:15378"/>
        <dbReference type="ChEBI" id="CHEBI:30013"/>
        <dbReference type="ChEBI" id="CHEBI:30616"/>
        <dbReference type="ChEBI" id="CHEBI:61977"/>
        <dbReference type="ChEBI" id="CHEBI:456216"/>
        <dbReference type="EC" id="2.7.11.1"/>
    </reaction>
</comment>
<dbReference type="PROSITE" id="PS50011">
    <property type="entry name" value="PROTEIN_KINASE_DOM"/>
    <property type="match status" value="1"/>
</dbReference>
<reference evidence="13 14" key="1">
    <citation type="journal article" date="2015" name="Genome Biol. Evol.">
        <title>Comparative Genomics of a Bacterivorous Green Alga Reveals Evolutionary Causalities and Consequences of Phago-Mixotrophic Mode of Nutrition.</title>
        <authorList>
            <person name="Burns J.A."/>
            <person name="Paasch A."/>
            <person name="Narechania A."/>
            <person name="Kim E."/>
        </authorList>
    </citation>
    <scope>NUCLEOTIDE SEQUENCE [LARGE SCALE GENOMIC DNA]</scope>
    <source>
        <strain evidence="13 14">PLY_AMNH</strain>
    </source>
</reference>
<dbReference type="PANTHER" id="PTHR44899:SF7">
    <property type="entry name" value="NIMA-RELATED KINASE"/>
    <property type="match status" value="1"/>
</dbReference>
<dbReference type="SUPFAM" id="SSF56112">
    <property type="entry name" value="Protein kinase-like (PK-like)"/>
    <property type="match status" value="1"/>
</dbReference>
<dbReference type="PROSITE" id="PS00107">
    <property type="entry name" value="PROTEIN_KINASE_ATP"/>
    <property type="match status" value="1"/>
</dbReference>
<name>A0AAE0L273_9CHLO</name>
<gene>
    <name evidence="13" type="ORF">CYMTET_22428</name>
</gene>
<dbReference type="FunFam" id="3.30.200.20:FF:000097">
    <property type="entry name" value="Probable serine/threonine-protein kinase nek1"/>
    <property type="match status" value="1"/>
</dbReference>
<dbReference type="EC" id="2.7.11.1" evidence="2"/>
<keyword evidence="6" id="KW-0418">Kinase</keyword>
<evidence type="ECO:0000313" key="14">
    <source>
        <dbReference type="Proteomes" id="UP001190700"/>
    </source>
</evidence>
<dbReference type="PANTHER" id="PTHR44899">
    <property type="entry name" value="CAMK FAMILY PROTEIN KINASE"/>
    <property type="match status" value="1"/>
</dbReference>
<dbReference type="GO" id="GO:0005524">
    <property type="term" value="F:ATP binding"/>
    <property type="evidence" value="ECO:0007669"/>
    <property type="project" value="UniProtKB-UniRule"/>
</dbReference>
<dbReference type="Gene3D" id="3.30.200.20">
    <property type="entry name" value="Phosphorylase Kinase, domain 1"/>
    <property type="match status" value="1"/>
</dbReference>
<dbReference type="Pfam" id="PF00069">
    <property type="entry name" value="Pkinase"/>
    <property type="match status" value="1"/>
</dbReference>
<feature type="region of interest" description="Disordered" evidence="11">
    <location>
        <begin position="627"/>
        <end position="698"/>
    </location>
</feature>
<sequence>MDNYEVVRTIGNGNYGTCFLVRNKSDGGQYALKRIPIGKREESEAALQEAQVLKKLKHPNIISFKESFLHEGALCIVTSFCEEGDLFTRIRDNAKKQRFFPQEQIVEWFCQIALGLQYMHQHKILHRDLKTQNIFIARGGMIKLGDFGIAKVLEGTDDFATTVTGTPYYMAPEVCTNQPYTLKSDVWSLGCVLYEMCTLKHAFAADSLLGLVYQIVQGNCPPIPAERYDNQLSNLVAQMLARDSTKRPSTAQMLQEPWVKMSMEQMRTRGLRTLKAKPRASMNKSSVRGSALNTMSGTSAAFDDTSGKSMNPREQLAARKRAEADRRAAELKNATVHQVQALGKAKDRKFKEFHCSKFGAPDPSEWQPGDTDASVHGEQLEEPLDNASMAEHLASLVNLGGTVGEPSESQWLVSERASGEGRLPGDGHRPTVTNEELPRPQFKPELGPSHQDALGYGEGTTGFYTAGDTVMFGTANPTPPHGAALGTNPFPVQDAYVASPPPVAGMIPHDEKPVGTPSGFNDTGCSVLLGTAEGTMPAADQMHMLAGTGGTVMLGATQDSVLAGTVQQQRPPALAPDMTIGKAGSTALAPGSPSLLATARSQALALESSDDDDVMLGTMGTLQTLGNVGQALGMERRGETVREEEEEEESYENDFEDYESDFEEDTPEDDPGPNTASGAADGRVGGEEQSEGVSTSRAVRREDMMSLRFCIESQLDGEPEDEVADEVVEDCVPMSFRERQLEAHREKCRAALGPFYDEVLTHLRRVRRSGNTVDEQQLKHDLLDLVNGDKQKMLGCFEVDMLVYKEVML</sequence>
<feature type="compositionally biased region" description="Acidic residues" evidence="11">
    <location>
        <begin position="642"/>
        <end position="671"/>
    </location>
</feature>
<evidence type="ECO:0000259" key="12">
    <source>
        <dbReference type="PROSITE" id="PS50011"/>
    </source>
</evidence>
<evidence type="ECO:0000256" key="6">
    <source>
        <dbReference type="ARBA" id="ARBA00022777"/>
    </source>
</evidence>
<comment type="catalytic activity">
    <reaction evidence="9">
        <text>L-seryl-[protein] + ATP = O-phospho-L-seryl-[protein] + ADP + H(+)</text>
        <dbReference type="Rhea" id="RHEA:17989"/>
        <dbReference type="Rhea" id="RHEA-COMP:9863"/>
        <dbReference type="Rhea" id="RHEA-COMP:11604"/>
        <dbReference type="ChEBI" id="CHEBI:15378"/>
        <dbReference type="ChEBI" id="CHEBI:29999"/>
        <dbReference type="ChEBI" id="CHEBI:30616"/>
        <dbReference type="ChEBI" id="CHEBI:83421"/>
        <dbReference type="ChEBI" id="CHEBI:456216"/>
        <dbReference type="EC" id="2.7.11.1"/>
    </reaction>
</comment>
<keyword evidence="7 10" id="KW-0067">ATP-binding</keyword>
<dbReference type="GO" id="GO:0004674">
    <property type="term" value="F:protein serine/threonine kinase activity"/>
    <property type="evidence" value="ECO:0007669"/>
    <property type="project" value="UniProtKB-KW"/>
</dbReference>
<dbReference type="SMART" id="SM00220">
    <property type="entry name" value="S_TKc"/>
    <property type="match status" value="1"/>
</dbReference>
<dbReference type="InterPro" id="IPR011009">
    <property type="entry name" value="Kinase-like_dom_sf"/>
</dbReference>
<comment type="similarity">
    <text evidence="1">Belongs to the protein kinase superfamily. NEK Ser/Thr protein kinase family. NIMA subfamily.</text>
</comment>